<feature type="region of interest" description="Disordered" evidence="4">
    <location>
        <begin position="978"/>
        <end position="1091"/>
    </location>
</feature>
<evidence type="ECO:0000313" key="6">
    <source>
        <dbReference type="EMBL" id="CAH0386728.1"/>
    </source>
</evidence>
<feature type="compositionally biased region" description="Basic and acidic residues" evidence="4">
    <location>
        <begin position="776"/>
        <end position="792"/>
    </location>
</feature>
<dbReference type="CDD" id="cd02440">
    <property type="entry name" value="AdoMet_MTases"/>
    <property type="match status" value="1"/>
</dbReference>
<feature type="compositionally biased region" description="Polar residues" evidence="4">
    <location>
        <begin position="1364"/>
        <end position="1373"/>
    </location>
</feature>
<dbReference type="GO" id="GO:0000049">
    <property type="term" value="F:tRNA binding"/>
    <property type="evidence" value="ECO:0007669"/>
    <property type="project" value="TreeGrafter"/>
</dbReference>
<proteinExistence type="predicted"/>
<dbReference type="InterPro" id="IPR029063">
    <property type="entry name" value="SAM-dependent_MTases_sf"/>
</dbReference>
<feature type="region of interest" description="Disordered" evidence="4">
    <location>
        <begin position="758"/>
        <end position="837"/>
    </location>
</feature>
<evidence type="ECO:0000256" key="2">
    <source>
        <dbReference type="ARBA" id="ARBA00022679"/>
    </source>
</evidence>
<dbReference type="GO" id="GO:0002098">
    <property type="term" value="P:tRNA wobble uridine modification"/>
    <property type="evidence" value="ECO:0007669"/>
    <property type="project" value="TreeGrafter"/>
</dbReference>
<dbReference type="EMBL" id="OU963864">
    <property type="protein sequence ID" value="CAH0386728.1"/>
    <property type="molecule type" value="Genomic_DNA"/>
</dbReference>
<feature type="compositionally biased region" description="Basic and acidic residues" evidence="4">
    <location>
        <begin position="1186"/>
        <end position="1197"/>
    </location>
</feature>
<feature type="compositionally biased region" description="Low complexity" evidence="4">
    <location>
        <begin position="1414"/>
        <end position="1429"/>
    </location>
</feature>
<keyword evidence="3" id="KW-0175">Coiled coil</keyword>
<feature type="compositionally biased region" description="Polar residues" evidence="4">
    <location>
        <begin position="1490"/>
        <end position="1499"/>
    </location>
</feature>
<feature type="compositionally biased region" description="Basic and acidic residues" evidence="4">
    <location>
        <begin position="562"/>
        <end position="582"/>
    </location>
</feature>
<feature type="compositionally biased region" description="Basic and acidic residues" evidence="4">
    <location>
        <begin position="811"/>
        <end position="827"/>
    </location>
</feature>
<dbReference type="GO" id="GO:0008757">
    <property type="term" value="F:S-adenosylmethionine-dependent methyltransferase activity"/>
    <property type="evidence" value="ECO:0007669"/>
    <property type="project" value="InterPro"/>
</dbReference>
<feature type="compositionally biased region" description="Polar residues" evidence="4">
    <location>
        <begin position="1473"/>
        <end position="1483"/>
    </location>
</feature>
<dbReference type="GO" id="GO:0005634">
    <property type="term" value="C:nucleus"/>
    <property type="evidence" value="ECO:0007669"/>
    <property type="project" value="TreeGrafter"/>
</dbReference>
<keyword evidence="2" id="KW-0808">Transferase</keyword>
<feature type="compositionally biased region" description="Polar residues" evidence="4">
    <location>
        <begin position="828"/>
        <end position="837"/>
    </location>
</feature>
<evidence type="ECO:0000256" key="3">
    <source>
        <dbReference type="SAM" id="Coils"/>
    </source>
</evidence>
<accession>A0A9P0F2Y6</accession>
<sequence>MGEREARSVALEKAYVHEVYQQMTKAEHPHHETNSPWPRIKQLIEQLEPGSLVCDVGCGNGKYLSMNSSVFKIGGERCSRLAHVARQKENEIIICDNLALPFRDESFDAVLSIAVVHHLATTERRVCALKELTRVLRIGGKLIITVWAMEQRHRKFESQDVLVPWHRPQVLSTPSFDSWQTTTSEDDCPPPYAYIQASDSDSTWLQRAHCRAKKDKGRQKGRSEVMRSSPSSSSLSSPNETCYSFVRKALQKLAGGKRGSRSRGWFLEPWTSTQSEEIPMKRYDPEGCEDTEDIQDLPIELRRLDEDVETALEKRQNFAATRQASEHLNYKSKSLSDIGTQPREEAPEPLTRSRSSVPSLSLELRPEISVEAPQVDPAEERAPAKPRLVKQKKSICDEDFEEEDRDKPTDMRDLVKAMPEFKVASQARLRETLFNKQVSMNEELMSTERMREKEKVRQNIQKQASLNEDLIFRRRAPRTIDSLRNSFFSTSTSTAKRFQLLKSGLTSKLKSSTTNIEKAVTSSTFKNGFVRMLQGWKSDAPIPQPAPPPPHPMPPPVEAVISEDRTSVERRHSKEDGSDSSKDSSLQSDTSVDSEDSFASVIYIPKPEEVLHMEQSVTSPTLLASNPVSPQATSPKLKFPPQPISPKLGVSRSPKSPKSPQSSFGLYSHPSSPKIKQIPALQSTSTPASPMLKHFPQPLSPRPFYAIFPSSKQSPLVKPCDSPVQKIFQQIHPMLKSPKSPVSPPVMSTLVDVEEAALEPMRLSPTPASRRNMQSPKEDIDKEPAVTPKEETPVESELVLSPSPSVSITKDPVETDPQRKDEKDETKTSSVRPVSMSELTVRTAFPLVRRSTEEGGDGDVAGALALVTRQPNLLSLELFNPETDDVDSDSSGLSSSGSIGSVISVLNEELPPDLPPQDAMAGRLTDITTDSSKSKSSNSSLPTSSELDLEFQSDATSPPSGLIEAAAGVASCLEETVDTVLKSSPRSKRKQLHNASTDISLALGSVYTRQDLEKTVGPSEEDLDITDDDKVSKDHQGARNEEKGTRSQSGVCQRSHSERLGTWGNEPSDWNEGKGTRQQGTTRDSERPVNIKAKMEGVVITNRSTNLPDADSEWGQGRQQMVEFAEKLSEKLRAEIDKNQEREIIDVESIPASMEDPYIQRLNKELENLNELSQEIHSTLWRRGLDEEPAKRSEGKLPLDVPSDETADVDKAQEQHTMVKTMMADSEESKISKTEPSHKSSVTTAIEGGAKSGDASADSSGESSEAEAGSWADSRRNTITSRTDSKLRTAEARTSIESQDIKPESVINAAEKPKAPRIPEMKRIELLSGSEVSPRRPSISVETTEPCGRIVAGKSEEMLPEMTALQSTLSVESSEAGDISDRTVGSSSDGSRSESRRGTIVPTETSGIMSLRPGLSLESSEAGESGSVSDISRAGDSTKNTISFDEPPSGSQISLLRPGASIESSEYGDISDRTASGSETKGSSFGAAKTDSTASLTSDRWSDCSKDIKFADRKIARCDGRSSSEETVPRRASLIHQRASIPCPQATDKVEAESTDTSMSDSTSQDSMMSDCAGGSITFHRYYHVFKEGELDQLIESYIDNLHIISSYYDHANWCVVAEKVQVWTI</sequence>
<dbReference type="GO" id="GO:0106335">
    <property type="term" value="F:tRNA (5-carboxymethyluridine(34)-5-O)-methyltransferase activity"/>
    <property type="evidence" value="ECO:0007669"/>
    <property type="project" value="TreeGrafter"/>
</dbReference>
<name>A0A9P0F2Y6_BEMTA</name>
<feature type="compositionally biased region" description="Low complexity" evidence="4">
    <location>
        <begin position="795"/>
        <end position="807"/>
    </location>
</feature>
<dbReference type="Proteomes" id="UP001152759">
    <property type="component" value="Chromosome 3"/>
</dbReference>
<gene>
    <name evidence="6" type="ORF">BEMITA_LOCUS5804</name>
</gene>
<feature type="region of interest" description="Disordered" evidence="4">
    <location>
        <begin position="612"/>
        <end position="695"/>
    </location>
</feature>
<organism evidence="6 7">
    <name type="scientific">Bemisia tabaci</name>
    <name type="common">Sweetpotato whitefly</name>
    <name type="synonym">Aleurodes tabaci</name>
    <dbReference type="NCBI Taxonomy" id="7038"/>
    <lineage>
        <taxon>Eukaryota</taxon>
        <taxon>Metazoa</taxon>
        <taxon>Ecdysozoa</taxon>
        <taxon>Arthropoda</taxon>
        <taxon>Hexapoda</taxon>
        <taxon>Insecta</taxon>
        <taxon>Pterygota</taxon>
        <taxon>Neoptera</taxon>
        <taxon>Paraneoptera</taxon>
        <taxon>Hemiptera</taxon>
        <taxon>Sternorrhyncha</taxon>
        <taxon>Aleyrodoidea</taxon>
        <taxon>Aleyrodidae</taxon>
        <taxon>Aleyrodinae</taxon>
        <taxon>Bemisia</taxon>
    </lineage>
</organism>
<keyword evidence="7" id="KW-1185">Reference proteome</keyword>
<dbReference type="FunFam" id="3.40.50.150:FF:000195">
    <property type="entry name" value="Methyltransferase domain containing protein"/>
    <property type="match status" value="1"/>
</dbReference>
<keyword evidence="1" id="KW-0489">Methyltransferase</keyword>
<evidence type="ECO:0000256" key="4">
    <source>
        <dbReference type="SAM" id="MobiDB-lite"/>
    </source>
</evidence>
<feature type="compositionally biased region" description="Low complexity" evidence="4">
    <location>
        <begin position="1555"/>
        <end position="1568"/>
    </location>
</feature>
<feature type="compositionally biased region" description="Polar residues" evidence="4">
    <location>
        <begin position="615"/>
        <end position="634"/>
    </location>
</feature>
<dbReference type="PANTHER" id="PTHR13069">
    <property type="entry name" value="ALKYLATED DNA REPAIR PROTEIN ALKB HOMOLOG 8"/>
    <property type="match status" value="1"/>
</dbReference>
<feature type="compositionally biased region" description="Low complexity" evidence="4">
    <location>
        <begin position="651"/>
        <end position="663"/>
    </location>
</feature>
<dbReference type="InterPro" id="IPR013216">
    <property type="entry name" value="Methyltransf_11"/>
</dbReference>
<feature type="compositionally biased region" description="Low complexity" evidence="4">
    <location>
        <begin position="924"/>
        <end position="945"/>
    </location>
</feature>
<feature type="region of interest" description="Disordered" evidence="4">
    <location>
        <begin position="1186"/>
        <end position="1499"/>
    </location>
</feature>
<evidence type="ECO:0000259" key="5">
    <source>
        <dbReference type="Pfam" id="PF08241"/>
    </source>
</evidence>
<feature type="compositionally biased region" description="Pro residues" evidence="4">
    <location>
        <begin position="542"/>
        <end position="557"/>
    </location>
</feature>
<feature type="compositionally biased region" description="Polar residues" evidence="4">
    <location>
        <begin position="1435"/>
        <end position="1454"/>
    </location>
</feature>
<feature type="compositionally biased region" description="Basic and acidic residues" evidence="4">
    <location>
        <begin position="1028"/>
        <end position="1045"/>
    </location>
</feature>
<feature type="compositionally biased region" description="Basic and acidic residues" evidence="4">
    <location>
        <begin position="1227"/>
        <end position="1238"/>
    </location>
</feature>
<dbReference type="SUPFAM" id="SSF53335">
    <property type="entry name" value="S-adenosyl-L-methionine-dependent methyltransferases"/>
    <property type="match status" value="1"/>
</dbReference>
<protein>
    <recommendedName>
        <fullName evidence="5">Methyltransferase type 11 domain-containing protein</fullName>
    </recommendedName>
</protein>
<feature type="region of interest" description="Disordered" evidence="4">
    <location>
        <begin position="206"/>
        <end position="239"/>
    </location>
</feature>
<feature type="compositionally biased region" description="Basic and acidic residues" evidence="4">
    <location>
        <begin position="1311"/>
        <end position="1325"/>
    </location>
</feature>
<feature type="compositionally biased region" description="Low complexity" evidence="4">
    <location>
        <begin position="1247"/>
        <end position="1272"/>
    </location>
</feature>
<evidence type="ECO:0000313" key="7">
    <source>
        <dbReference type="Proteomes" id="UP001152759"/>
    </source>
</evidence>
<feature type="compositionally biased region" description="Low complexity" evidence="4">
    <location>
        <begin position="228"/>
        <end position="238"/>
    </location>
</feature>
<feature type="region of interest" description="Disordered" evidence="4">
    <location>
        <begin position="904"/>
        <end position="962"/>
    </location>
</feature>
<feature type="compositionally biased region" description="Low complexity" evidence="4">
    <location>
        <begin position="889"/>
        <end position="899"/>
    </location>
</feature>
<feature type="region of interest" description="Disordered" evidence="4">
    <location>
        <begin position="880"/>
        <end position="899"/>
    </location>
</feature>
<dbReference type="InterPro" id="IPR051422">
    <property type="entry name" value="AlkB_tRNA_MeTrf/Diox"/>
</dbReference>
<feature type="compositionally biased region" description="Polar residues" evidence="4">
    <location>
        <begin position="766"/>
        <end position="775"/>
    </location>
</feature>
<feature type="region of interest" description="Disordered" evidence="4">
    <location>
        <begin position="316"/>
        <end position="390"/>
    </location>
</feature>
<dbReference type="PANTHER" id="PTHR13069:SF37">
    <property type="entry name" value="FIRE DANCER"/>
    <property type="match status" value="1"/>
</dbReference>
<dbReference type="Pfam" id="PF08241">
    <property type="entry name" value="Methyltransf_11"/>
    <property type="match status" value="1"/>
</dbReference>
<dbReference type="GO" id="GO:0005737">
    <property type="term" value="C:cytoplasm"/>
    <property type="evidence" value="ECO:0007669"/>
    <property type="project" value="TreeGrafter"/>
</dbReference>
<reference evidence="6" key="1">
    <citation type="submission" date="2021-12" db="EMBL/GenBank/DDBJ databases">
        <authorList>
            <person name="King R."/>
        </authorList>
    </citation>
    <scope>NUCLEOTIDE SEQUENCE</scope>
</reference>
<feature type="coiled-coil region" evidence="3">
    <location>
        <begin position="1122"/>
        <end position="1179"/>
    </location>
</feature>
<dbReference type="GO" id="GO:0030488">
    <property type="term" value="P:tRNA methylation"/>
    <property type="evidence" value="ECO:0007669"/>
    <property type="project" value="TreeGrafter"/>
</dbReference>
<evidence type="ECO:0000256" key="1">
    <source>
        <dbReference type="ARBA" id="ARBA00022603"/>
    </source>
</evidence>
<feature type="domain" description="Methyltransferase type 11" evidence="5">
    <location>
        <begin position="55"/>
        <end position="144"/>
    </location>
</feature>
<feature type="compositionally biased region" description="Basic residues" evidence="4">
    <location>
        <begin position="208"/>
        <end position="220"/>
    </location>
</feature>
<dbReference type="Gene3D" id="3.40.50.150">
    <property type="entry name" value="Vaccinia Virus protein VP39"/>
    <property type="match status" value="2"/>
</dbReference>
<feature type="region of interest" description="Disordered" evidence="4">
    <location>
        <begin position="1545"/>
        <end position="1568"/>
    </location>
</feature>
<feature type="region of interest" description="Disordered" evidence="4">
    <location>
        <begin position="538"/>
        <end position="598"/>
    </location>
</feature>